<reference evidence="1" key="1">
    <citation type="journal article" date="2020" name="mSystems">
        <title>Genome- and Community-Level Interaction Insights into Carbon Utilization and Element Cycling Functions of Hydrothermarchaeota in Hydrothermal Sediment.</title>
        <authorList>
            <person name="Zhou Z."/>
            <person name="Liu Y."/>
            <person name="Xu W."/>
            <person name="Pan J."/>
            <person name="Luo Z.H."/>
            <person name="Li M."/>
        </authorList>
    </citation>
    <scope>NUCLEOTIDE SEQUENCE [LARGE SCALE GENOMIC DNA]</scope>
    <source>
        <strain evidence="1">SpSt-413</strain>
    </source>
</reference>
<accession>A0A7C4AHV0</accession>
<dbReference type="EMBL" id="DSRP01000642">
    <property type="protein sequence ID" value="HGG93117.1"/>
    <property type="molecule type" value="Genomic_DNA"/>
</dbReference>
<proteinExistence type="predicted"/>
<sequence>MKYIIFEDFAGHPAPMLFPGRVSHQEMRELVPYSSVLSAGYVEVTDGVFRVHGQSVSLGVKSRPEDLEIIARHLAPEV</sequence>
<protein>
    <submittedName>
        <fullName evidence="1">Uncharacterized protein</fullName>
    </submittedName>
</protein>
<dbReference type="AlphaFoldDB" id="A0A7C4AHV0"/>
<name>A0A7C4AHV0_9BACT</name>
<organism evidence="1">
    <name type="scientific">Fundidesulfovibrio putealis</name>
    <dbReference type="NCBI Taxonomy" id="270496"/>
    <lineage>
        <taxon>Bacteria</taxon>
        <taxon>Pseudomonadati</taxon>
        <taxon>Thermodesulfobacteriota</taxon>
        <taxon>Desulfovibrionia</taxon>
        <taxon>Desulfovibrionales</taxon>
        <taxon>Desulfovibrionaceae</taxon>
        <taxon>Fundidesulfovibrio</taxon>
    </lineage>
</organism>
<evidence type="ECO:0000313" key="1">
    <source>
        <dbReference type="EMBL" id="HGG93117.1"/>
    </source>
</evidence>
<comment type="caution">
    <text evidence="1">The sequence shown here is derived from an EMBL/GenBank/DDBJ whole genome shotgun (WGS) entry which is preliminary data.</text>
</comment>
<gene>
    <name evidence="1" type="ORF">ENR59_09240</name>
</gene>